<comment type="caution">
    <text evidence="2">The sequence shown here is derived from an EMBL/GenBank/DDBJ whole genome shotgun (WGS) entry which is preliminary data.</text>
</comment>
<reference evidence="2 3" key="1">
    <citation type="submission" date="2017-03" db="EMBL/GenBank/DDBJ databases">
        <title>Genome sequence of Clostridium chromiireducens DSM 23318.</title>
        <authorList>
            <person name="Poehlein A."/>
            <person name="Daniel R."/>
        </authorList>
    </citation>
    <scope>NUCLEOTIDE SEQUENCE [LARGE SCALE GENOMIC DNA]</scope>
    <source>
        <strain evidence="2 3">DSM 23318</strain>
    </source>
</reference>
<dbReference type="EMBL" id="MZGT01000023">
    <property type="protein sequence ID" value="OPJ62513.1"/>
    <property type="molecule type" value="Genomic_DNA"/>
</dbReference>
<evidence type="ECO:0000313" key="3">
    <source>
        <dbReference type="Proteomes" id="UP000191056"/>
    </source>
</evidence>
<keyword evidence="1" id="KW-0812">Transmembrane</keyword>
<proteinExistence type="predicted"/>
<evidence type="ECO:0000313" key="2">
    <source>
        <dbReference type="EMBL" id="OPJ62513.1"/>
    </source>
</evidence>
<dbReference type="STRING" id="225345.CLCHR_20270"/>
<keyword evidence="1" id="KW-1133">Transmembrane helix</keyword>
<protein>
    <submittedName>
        <fullName evidence="2">Uncharacterized protein</fullName>
    </submittedName>
</protein>
<keyword evidence="1" id="KW-0472">Membrane</keyword>
<sequence>MRFRYIYINKRHIDINLKRCANNIFIIKLKMAYFTDDEPTNTLFWTTLLLYLAAPLFSDLVSVISMEFYRIDHGAYKEICDNKTDESVENGKELKSENV</sequence>
<dbReference type="Proteomes" id="UP000191056">
    <property type="component" value="Unassembled WGS sequence"/>
</dbReference>
<organism evidence="2 3">
    <name type="scientific">Clostridium chromiireducens</name>
    <dbReference type="NCBI Taxonomy" id="225345"/>
    <lineage>
        <taxon>Bacteria</taxon>
        <taxon>Bacillati</taxon>
        <taxon>Bacillota</taxon>
        <taxon>Clostridia</taxon>
        <taxon>Eubacteriales</taxon>
        <taxon>Clostridiaceae</taxon>
        <taxon>Clostridium</taxon>
    </lineage>
</organism>
<keyword evidence="3" id="KW-1185">Reference proteome</keyword>
<evidence type="ECO:0000256" key="1">
    <source>
        <dbReference type="SAM" id="Phobius"/>
    </source>
</evidence>
<accession>A0A1V4IRH8</accession>
<feature type="transmembrane region" description="Helical" evidence="1">
    <location>
        <begin position="43"/>
        <end position="64"/>
    </location>
</feature>
<dbReference type="AlphaFoldDB" id="A0A1V4IRH8"/>
<name>A0A1V4IRH8_9CLOT</name>
<gene>
    <name evidence="2" type="ORF">CLCHR_20270</name>
</gene>